<dbReference type="Gene3D" id="3.40.250.10">
    <property type="entry name" value="Rhodanese-like domain"/>
    <property type="match status" value="1"/>
</dbReference>
<dbReference type="SMART" id="SM00450">
    <property type="entry name" value="RHOD"/>
    <property type="match status" value="1"/>
</dbReference>
<dbReference type="Proteomes" id="UP000664545">
    <property type="component" value="Unassembled WGS sequence"/>
</dbReference>
<evidence type="ECO:0000259" key="1">
    <source>
        <dbReference type="PROSITE" id="PS50206"/>
    </source>
</evidence>
<accession>A0A939D6R2</accession>
<dbReference type="PANTHER" id="PTHR44086">
    <property type="entry name" value="THIOSULFATE SULFURTRANSFERASE RDL2, MITOCHONDRIAL-RELATED"/>
    <property type="match status" value="1"/>
</dbReference>
<evidence type="ECO:0000313" key="2">
    <source>
        <dbReference type="EMBL" id="MBN7771863.1"/>
    </source>
</evidence>
<reference evidence="2" key="1">
    <citation type="submission" date="2021-02" db="EMBL/GenBank/DDBJ databases">
        <title>Abyssanaerobacter marinus gen.nov., sp., nov, anaerobic bacterium isolated from the Onnuri vent field of Indian Ocean and suggestion of Mogibacteriaceae fam. nov., and proposal of reclassification of ambiguous this family's genus member.</title>
        <authorList>
            <person name="Kim Y.J."/>
            <person name="Yang J.-A."/>
        </authorList>
    </citation>
    <scope>NUCLEOTIDE SEQUENCE</scope>
    <source>
        <strain evidence="2">DSM 2634</strain>
    </source>
</reference>
<dbReference type="PANTHER" id="PTHR44086:SF10">
    <property type="entry name" value="THIOSULFATE SULFURTRANSFERASE_RHODANESE-LIKE DOMAIN-CONTAINING PROTEIN 3"/>
    <property type="match status" value="1"/>
</dbReference>
<sequence>METSSSKSIAATSFKTITPEEAKDIMEDNKEAIVVDVRRQDEYNAQHIPNAVLLPNETIDEESVSAAGLSPEDTILVYCRSGSRSKQAAQKLADMGYSNIYDFGGIINWPYETE</sequence>
<dbReference type="InterPro" id="IPR036873">
    <property type="entry name" value="Rhodanese-like_dom_sf"/>
</dbReference>
<organism evidence="2 3">
    <name type="scientific">Clostridium aminobutyricum</name>
    <dbReference type="NCBI Taxonomy" id="33953"/>
    <lineage>
        <taxon>Bacteria</taxon>
        <taxon>Bacillati</taxon>
        <taxon>Bacillota</taxon>
        <taxon>Clostridia</taxon>
        <taxon>Eubacteriales</taxon>
        <taxon>Clostridiaceae</taxon>
        <taxon>Clostridium</taxon>
    </lineage>
</organism>
<dbReference type="SUPFAM" id="SSF52821">
    <property type="entry name" value="Rhodanese/Cell cycle control phosphatase"/>
    <property type="match status" value="1"/>
</dbReference>
<feature type="domain" description="Rhodanese" evidence="1">
    <location>
        <begin position="28"/>
        <end position="113"/>
    </location>
</feature>
<dbReference type="EMBL" id="JAFJZZ010000001">
    <property type="protein sequence ID" value="MBN7771863.1"/>
    <property type="molecule type" value="Genomic_DNA"/>
</dbReference>
<dbReference type="Pfam" id="PF00581">
    <property type="entry name" value="Rhodanese"/>
    <property type="match status" value="1"/>
</dbReference>
<dbReference type="GO" id="GO:0004792">
    <property type="term" value="F:thiosulfate-cyanide sulfurtransferase activity"/>
    <property type="evidence" value="ECO:0007669"/>
    <property type="project" value="TreeGrafter"/>
</dbReference>
<protein>
    <submittedName>
        <fullName evidence="2">Rhodanese-like domain-containing protein</fullName>
    </submittedName>
</protein>
<proteinExistence type="predicted"/>
<dbReference type="AlphaFoldDB" id="A0A939D6R2"/>
<dbReference type="CDD" id="cd00158">
    <property type="entry name" value="RHOD"/>
    <property type="match status" value="1"/>
</dbReference>
<dbReference type="InterPro" id="IPR001763">
    <property type="entry name" value="Rhodanese-like_dom"/>
</dbReference>
<gene>
    <name evidence="2" type="ORF">JYB65_00620</name>
</gene>
<comment type="caution">
    <text evidence="2">The sequence shown here is derived from an EMBL/GenBank/DDBJ whole genome shotgun (WGS) entry which is preliminary data.</text>
</comment>
<evidence type="ECO:0000313" key="3">
    <source>
        <dbReference type="Proteomes" id="UP000664545"/>
    </source>
</evidence>
<name>A0A939D6R2_CLOAM</name>
<keyword evidence="3" id="KW-1185">Reference proteome</keyword>
<dbReference type="PROSITE" id="PS50206">
    <property type="entry name" value="RHODANESE_3"/>
    <property type="match status" value="1"/>
</dbReference>